<protein>
    <submittedName>
        <fullName evidence="1">Uncharacterized protein</fullName>
    </submittedName>
</protein>
<dbReference type="Proteomes" id="UP001056120">
    <property type="component" value="Linkage Group LG01"/>
</dbReference>
<comment type="caution">
    <text evidence="1">The sequence shown here is derived from an EMBL/GenBank/DDBJ whole genome shotgun (WGS) entry which is preliminary data.</text>
</comment>
<reference evidence="1 2" key="2">
    <citation type="journal article" date="2022" name="Mol. Ecol. Resour.">
        <title>The genomes of chicory, endive, great burdock and yacon provide insights into Asteraceae paleo-polyploidization history and plant inulin production.</title>
        <authorList>
            <person name="Fan W."/>
            <person name="Wang S."/>
            <person name="Wang H."/>
            <person name="Wang A."/>
            <person name="Jiang F."/>
            <person name="Liu H."/>
            <person name="Zhao H."/>
            <person name="Xu D."/>
            <person name="Zhang Y."/>
        </authorList>
    </citation>
    <scope>NUCLEOTIDE SEQUENCE [LARGE SCALE GENOMIC DNA]</scope>
    <source>
        <strain evidence="2">cv. Yunnan</strain>
        <tissue evidence="1">Leaves</tissue>
    </source>
</reference>
<dbReference type="EMBL" id="CM042018">
    <property type="protein sequence ID" value="KAI3827508.1"/>
    <property type="molecule type" value="Genomic_DNA"/>
</dbReference>
<organism evidence="1 2">
    <name type="scientific">Smallanthus sonchifolius</name>
    <dbReference type="NCBI Taxonomy" id="185202"/>
    <lineage>
        <taxon>Eukaryota</taxon>
        <taxon>Viridiplantae</taxon>
        <taxon>Streptophyta</taxon>
        <taxon>Embryophyta</taxon>
        <taxon>Tracheophyta</taxon>
        <taxon>Spermatophyta</taxon>
        <taxon>Magnoliopsida</taxon>
        <taxon>eudicotyledons</taxon>
        <taxon>Gunneridae</taxon>
        <taxon>Pentapetalae</taxon>
        <taxon>asterids</taxon>
        <taxon>campanulids</taxon>
        <taxon>Asterales</taxon>
        <taxon>Asteraceae</taxon>
        <taxon>Asteroideae</taxon>
        <taxon>Heliantheae alliance</taxon>
        <taxon>Millerieae</taxon>
        <taxon>Smallanthus</taxon>
    </lineage>
</organism>
<reference evidence="2" key="1">
    <citation type="journal article" date="2022" name="Mol. Ecol. Resour.">
        <title>The genomes of chicory, endive, great burdock and yacon provide insights into Asteraceae palaeo-polyploidization history and plant inulin production.</title>
        <authorList>
            <person name="Fan W."/>
            <person name="Wang S."/>
            <person name="Wang H."/>
            <person name="Wang A."/>
            <person name="Jiang F."/>
            <person name="Liu H."/>
            <person name="Zhao H."/>
            <person name="Xu D."/>
            <person name="Zhang Y."/>
        </authorList>
    </citation>
    <scope>NUCLEOTIDE SEQUENCE [LARGE SCALE GENOMIC DNA]</scope>
    <source>
        <strain evidence="2">cv. Yunnan</strain>
    </source>
</reference>
<evidence type="ECO:0000313" key="1">
    <source>
        <dbReference type="EMBL" id="KAI3827508.1"/>
    </source>
</evidence>
<gene>
    <name evidence="1" type="ORF">L1987_01585</name>
</gene>
<evidence type="ECO:0000313" key="2">
    <source>
        <dbReference type="Proteomes" id="UP001056120"/>
    </source>
</evidence>
<keyword evidence="2" id="KW-1185">Reference proteome</keyword>
<name>A0ACB9K5F5_9ASTR</name>
<sequence length="406" mass="45396">MFKLTSMVGPSYHSSSSSSKYGSCPSRDDATKRGEIMIEDVEDVAHNDGDDDEFDVDNVLFMPNFDVDQIMVNAKTTMEDTEVVNVDDDDVSMFEGKSTELFSSSSNDMDYGNEAQKMIDADDDVASSPSSYLESLLLLPSSEMQNIHKNIDALKHVVHQIVADVINEATNIVVVEVLENAFSIVFVGLFQVSGEISFDVDIDVDMCQIDNSRTLVVYQCHVDVDEELVIKFMNLVYQNVIESEKLMQEIGIKIVKRREQGSANMEQQIATDITSTEEILDAENVVVQEDADVIHEVIFVFDADINDDTDDNVAIDGQNDADKELATDEVDITTRKGKRKMGVEESEDEDMKIPLGPTSPTKILDEELNAPNVSTKDDKLIRPSYGEEMNKPEREYMNKCLELTSK</sequence>
<accession>A0ACB9K5F5</accession>
<proteinExistence type="predicted"/>